<proteinExistence type="predicted"/>
<evidence type="ECO:0000256" key="1">
    <source>
        <dbReference type="SAM" id="MobiDB-lite"/>
    </source>
</evidence>
<feature type="compositionally biased region" description="Basic and acidic residues" evidence="1">
    <location>
        <begin position="52"/>
        <end position="62"/>
    </location>
</feature>
<dbReference type="EMBL" id="HBGO01038933">
    <property type="protein sequence ID" value="CAD9362233.1"/>
    <property type="molecule type" value="Transcribed_RNA"/>
</dbReference>
<dbReference type="AlphaFoldDB" id="A0A7S2A9W8"/>
<dbReference type="InterPro" id="IPR036420">
    <property type="entry name" value="BRCT_dom_sf"/>
</dbReference>
<dbReference type="PROSITE" id="PS50172">
    <property type="entry name" value="BRCT"/>
    <property type="match status" value="1"/>
</dbReference>
<protein>
    <recommendedName>
        <fullName evidence="2">BRCT domain-containing protein</fullName>
    </recommendedName>
</protein>
<organism evidence="3">
    <name type="scientific">Trieres chinensis</name>
    <name type="common">Marine centric diatom</name>
    <name type="synonym">Odontella sinensis</name>
    <dbReference type="NCBI Taxonomy" id="1514140"/>
    <lineage>
        <taxon>Eukaryota</taxon>
        <taxon>Sar</taxon>
        <taxon>Stramenopiles</taxon>
        <taxon>Ochrophyta</taxon>
        <taxon>Bacillariophyta</taxon>
        <taxon>Mediophyceae</taxon>
        <taxon>Biddulphiophycidae</taxon>
        <taxon>Eupodiscales</taxon>
        <taxon>Parodontellaceae</taxon>
        <taxon>Trieres</taxon>
    </lineage>
</organism>
<name>A0A7S2A9W8_TRICV</name>
<sequence>MPTSDASPTGKRKREGKSATNEDVPAPKRGRDGFAEERVPRGSKRRRKRLRSKGESSKKDEPDSGVGHLGKCSEPNQTDAKRWLNAAPLNGLTLAVSTLGTIGEKHSNKSSSYRSIAAECISMGAVVTGQVHKKVFGVICNSSAVAQLTQRVRKALKKGVWIIDVSWLRECAKAGERVDFRPYLLEDIANETLQAKKNGAERSSTEIEISSEIVQSDEALTAVTGWSEPVNLDCCCVCHENGVLDCKWCLSCNITLARRERTG</sequence>
<evidence type="ECO:0000259" key="2">
    <source>
        <dbReference type="PROSITE" id="PS50172"/>
    </source>
</evidence>
<feature type="compositionally biased region" description="Basic residues" evidence="1">
    <location>
        <begin position="41"/>
        <end position="51"/>
    </location>
</feature>
<feature type="compositionally biased region" description="Basic and acidic residues" evidence="1">
    <location>
        <begin position="25"/>
        <end position="40"/>
    </location>
</feature>
<dbReference type="SMART" id="SM00292">
    <property type="entry name" value="BRCT"/>
    <property type="match status" value="1"/>
</dbReference>
<accession>A0A7S2A9W8</accession>
<reference evidence="3" key="1">
    <citation type="submission" date="2021-01" db="EMBL/GenBank/DDBJ databases">
        <authorList>
            <person name="Corre E."/>
            <person name="Pelletier E."/>
            <person name="Niang G."/>
            <person name="Scheremetjew M."/>
            <person name="Finn R."/>
            <person name="Kale V."/>
            <person name="Holt S."/>
            <person name="Cochrane G."/>
            <person name="Meng A."/>
            <person name="Brown T."/>
            <person name="Cohen L."/>
        </authorList>
    </citation>
    <scope>NUCLEOTIDE SEQUENCE</scope>
    <source>
        <strain evidence="3">Grunow 1884</strain>
    </source>
</reference>
<dbReference type="InterPro" id="IPR001357">
    <property type="entry name" value="BRCT_dom"/>
</dbReference>
<evidence type="ECO:0000313" key="3">
    <source>
        <dbReference type="EMBL" id="CAD9362233.1"/>
    </source>
</evidence>
<gene>
    <name evidence="3" type="ORF">OSIN01602_LOCUS22555</name>
</gene>
<feature type="region of interest" description="Disordered" evidence="1">
    <location>
        <begin position="1"/>
        <end position="76"/>
    </location>
</feature>
<dbReference type="Gene3D" id="3.40.50.10190">
    <property type="entry name" value="BRCT domain"/>
    <property type="match status" value="1"/>
</dbReference>
<dbReference type="SUPFAM" id="SSF52113">
    <property type="entry name" value="BRCT domain"/>
    <property type="match status" value="1"/>
</dbReference>
<feature type="domain" description="BRCT" evidence="2">
    <location>
        <begin position="84"/>
        <end position="185"/>
    </location>
</feature>